<dbReference type="EMBL" id="SPQT01000006">
    <property type="protein sequence ID" value="TFV48046.1"/>
    <property type="molecule type" value="Genomic_DNA"/>
</dbReference>
<dbReference type="AlphaFoldDB" id="A0A4Y9LYZ3"/>
<name>A0A4Y9LYZ3_9BRAD</name>
<protein>
    <recommendedName>
        <fullName evidence="3">Ribbon-helix-helix protein CopG domain-containing protein</fullName>
    </recommendedName>
</protein>
<organism evidence="1 2">
    <name type="scientific">Bradyrhizobium niftali</name>
    <dbReference type="NCBI Taxonomy" id="2560055"/>
    <lineage>
        <taxon>Bacteria</taxon>
        <taxon>Pseudomonadati</taxon>
        <taxon>Pseudomonadota</taxon>
        <taxon>Alphaproteobacteria</taxon>
        <taxon>Hyphomicrobiales</taxon>
        <taxon>Nitrobacteraceae</taxon>
        <taxon>Bradyrhizobium</taxon>
    </lineage>
</organism>
<dbReference type="OrthoDB" id="8255831at2"/>
<evidence type="ECO:0000313" key="2">
    <source>
        <dbReference type="Proteomes" id="UP000297966"/>
    </source>
</evidence>
<comment type="caution">
    <text evidence="1">The sequence shown here is derived from an EMBL/GenBank/DDBJ whole genome shotgun (WGS) entry which is preliminary data.</text>
</comment>
<gene>
    <name evidence="1" type="ORF">E4K65_14610</name>
</gene>
<dbReference type="Proteomes" id="UP000297966">
    <property type="component" value="Unassembled WGS sequence"/>
</dbReference>
<sequence length="71" mass="8055">MADAGKSAKRSKAPAARQQKRNFFATMSYDVIKAVKQVALEDDTTASEILEEAARDWLERRKYKVPKREPG</sequence>
<evidence type="ECO:0008006" key="3">
    <source>
        <dbReference type="Google" id="ProtNLM"/>
    </source>
</evidence>
<accession>A0A4Y9LYZ3</accession>
<keyword evidence="2" id="KW-1185">Reference proteome</keyword>
<reference evidence="1 2" key="1">
    <citation type="submission" date="2019-03" db="EMBL/GenBank/DDBJ databases">
        <title>Bradyrhizobium diversity isolated from nodules of Chamaecrista fasciculata.</title>
        <authorList>
            <person name="Klepa M.S."/>
            <person name="Urquiaga M.O."/>
            <person name="Hungria M."/>
            <person name="Delamuta J.R."/>
        </authorList>
    </citation>
    <scope>NUCLEOTIDE SEQUENCE [LARGE SCALE GENOMIC DNA]</scope>
    <source>
        <strain evidence="1 2">CNPSo 3448</strain>
    </source>
</reference>
<dbReference type="RefSeq" id="WP_135174761.1">
    <property type="nucleotide sequence ID" value="NZ_SPQT01000006.1"/>
</dbReference>
<proteinExistence type="predicted"/>
<evidence type="ECO:0000313" key="1">
    <source>
        <dbReference type="EMBL" id="TFV48046.1"/>
    </source>
</evidence>